<dbReference type="InterPro" id="IPR006886">
    <property type="entry name" value="RNA_pol_III_Rpc5"/>
</dbReference>
<evidence type="ECO:0000313" key="2">
    <source>
        <dbReference type="EMBL" id="SVP89420.1"/>
    </source>
</evidence>
<proteinExistence type="predicted"/>
<organism evidence="2">
    <name type="scientific">Theileria annulata</name>
    <dbReference type="NCBI Taxonomy" id="5874"/>
    <lineage>
        <taxon>Eukaryota</taxon>
        <taxon>Sar</taxon>
        <taxon>Alveolata</taxon>
        <taxon>Apicomplexa</taxon>
        <taxon>Aconoidasida</taxon>
        <taxon>Piroplasmida</taxon>
        <taxon>Theileriidae</taxon>
        <taxon>Theileria</taxon>
    </lineage>
</organism>
<dbReference type="Pfam" id="PF04801">
    <property type="entry name" value="RPC5"/>
    <property type="match status" value="1"/>
</dbReference>
<dbReference type="GO" id="GO:0042797">
    <property type="term" value="P:tRNA transcription by RNA polymerase III"/>
    <property type="evidence" value="ECO:0007669"/>
    <property type="project" value="TreeGrafter"/>
</dbReference>
<name>A0A3B0MPJ3_THEAN</name>
<dbReference type="EMBL" id="UIVS01000001">
    <property type="protein sequence ID" value="SVP89420.1"/>
    <property type="molecule type" value="Genomic_DNA"/>
</dbReference>
<sequence>MAQYFGGFEEEEDDPVLFELDVYLSNPTLSDILGYFDKLPEHIPFLNELASNPFDRLLLLQYPLETCKYLNGESSDGIPRNKINSNASDMLKLKSVEIGEQVENNEVNNKKIYVSKSKKSNRHYNSPFVKFNYDLGPNYALNVKTSPIKKSHKSSLLFKKEFDAMNSPEFGPSKSFGENLNVLTYESSVSTSEHVMDCLGLLKIENTEHGLKRELHLVPVRAILQLRPKLDSFNQSFLSSDDSCMSLFYNKNLTWKGVDKIYYSESPESMELIEQFIKYGKEVKECDNPKINFNQDRELYINSLCVPLNGTSSGFQRCSKEQNGLVNCGITHIYTKTHDFSPNFRFMKRLSLEMQLKLLLSHRSIDSFYSLKRDIVNNNLEDEELIKILAKFAKNISGNWVLSSVHAIENYTEDDECNPEEMEYLVSCREFLLCLLNRQSSEPKLKDSASVCKLATEIFRNATGLPFKLANDLLCGVAKPQGKIWVLKLDKDEEFSEKHTQVFDLFNQYWRERLKKIADIVSSFKKSPQINQMLRNIFIKGELASFIKNKVCSHYKIMEHMESLGYGDQQETINGILPQVATRINDGLWTCKKANAWFTECKNNIIGTDNQAQIPNFIVRAIKKFTD</sequence>
<accession>A0A3B0MPJ3</accession>
<dbReference type="PANTHER" id="PTHR12069:SF0">
    <property type="entry name" value="DNA-DIRECTED RNA POLYMERASE III SUBUNIT RPC5"/>
    <property type="match status" value="1"/>
</dbReference>
<dbReference type="AlphaFoldDB" id="A0A3B0MPJ3"/>
<dbReference type="GO" id="GO:0005666">
    <property type="term" value="C:RNA polymerase III complex"/>
    <property type="evidence" value="ECO:0007669"/>
    <property type="project" value="TreeGrafter"/>
</dbReference>
<dbReference type="EMBL" id="UIVT01000001">
    <property type="protein sequence ID" value="SVP88249.1"/>
    <property type="molecule type" value="Genomic_DNA"/>
</dbReference>
<evidence type="ECO:0000313" key="1">
    <source>
        <dbReference type="EMBL" id="SVP88249.1"/>
    </source>
</evidence>
<protein>
    <submittedName>
        <fullName evidence="2">Sin-like protein conserved region containing protein, putative</fullName>
    </submittedName>
</protein>
<reference evidence="2" key="1">
    <citation type="submission" date="2018-07" db="EMBL/GenBank/DDBJ databases">
        <authorList>
            <person name="Quirk P.G."/>
            <person name="Krulwich T.A."/>
        </authorList>
    </citation>
    <scope>NUCLEOTIDE SEQUENCE</scope>
    <source>
        <strain evidence="2">Anand</strain>
    </source>
</reference>
<dbReference type="PANTHER" id="PTHR12069">
    <property type="entry name" value="DNA-DIRECTED RNA POLYMERASES III 80 KDA POLYPEPTIDE RNA POLYMERASE III SUBUNIT 5"/>
    <property type="match status" value="1"/>
</dbReference>
<gene>
    <name evidence="1" type="ORF">TAT_000011200</name>
    <name evidence="2" type="ORF">TAV_000011000</name>
</gene>
<dbReference type="VEuPathDB" id="PiroplasmaDB:TA19835"/>